<evidence type="ECO:0000313" key="3">
    <source>
        <dbReference type="EMBL" id="KAF7578751.1"/>
    </source>
</evidence>
<proteinExistence type="predicted"/>
<dbReference type="GO" id="GO:0005199">
    <property type="term" value="F:structural constituent of cell wall"/>
    <property type="evidence" value="ECO:0007669"/>
    <property type="project" value="InterPro"/>
</dbReference>
<evidence type="ECO:0000256" key="1">
    <source>
        <dbReference type="SAM" id="MobiDB-lite"/>
    </source>
</evidence>
<feature type="chain" id="PRO_5042701151" evidence="2">
    <location>
        <begin position="17"/>
        <end position="225"/>
    </location>
</feature>
<reference evidence="4" key="2">
    <citation type="submission" date="2021-05" db="EMBL/GenBank/DDBJ databases">
        <authorList>
            <person name="Moolhuijzen P.M."/>
            <person name="Moffat C.S."/>
        </authorList>
    </citation>
    <scope>NUCLEOTIDE SEQUENCE</scope>
    <source>
        <strain evidence="4">86-124</strain>
    </source>
</reference>
<keyword evidence="5" id="KW-1185">Reference proteome</keyword>
<dbReference type="Proteomes" id="UP000245464">
    <property type="component" value="Chromosome 1"/>
</dbReference>
<name>A0A2W1G3T2_9PLEO</name>
<reference evidence="5" key="4">
    <citation type="journal article" date="2022" name="Microb. Genom.">
        <title>A global pangenome for the wheat fungal pathogen Pyrenophora tritici-repentis and prediction of effector protein structural homology.</title>
        <authorList>
            <person name="Moolhuijzen P.M."/>
            <person name="See P.T."/>
            <person name="Shi G."/>
            <person name="Powell H.R."/>
            <person name="Cockram J."/>
            <person name="Jorgensen L.N."/>
            <person name="Benslimane H."/>
            <person name="Strelkov S.E."/>
            <person name="Turner J."/>
            <person name="Liu Z."/>
            <person name="Moffat C.S."/>
        </authorList>
    </citation>
    <scope>NUCLEOTIDE SEQUENCE [LARGE SCALE GENOMIC DNA]</scope>
</reference>
<feature type="signal peptide" evidence="2">
    <location>
        <begin position="1"/>
        <end position="16"/>
    </location>
</feature>
<protein>
    <submittedName>
        <fullName evidence="3">Atrophin-1 multi-domain protein</fullName>
    </submittedName>
</protein>
<evidence type="ECO:0000313" key="5">
    <source>
        <dbReference type="Proteomes" id="UP000249757"/>
    </source>
</evidence>
<dbReference type="EMBL" id="NQIK02000001">
    <property type="protein sequence ID" value="KAF7578751.1"/>
    <property type="molecule type" value="Genomic_DNA"/>
</dbReference>
<accession>A0A2W1G3T2</accession>
<dbReference type="OMA" id="DEDCEYT"/>
<dbReference type="GO" id="GO:0031505">
    <property type="term" value="P:fungal-type cell wall organization"/>
    <property type="evidence" value="ECO:0007669"/>
    <property type="project" value="InterPro"/>
</dbReference>
<reference evidence="3" key="1">
    <citation type="journal article" date="2018" name="BMC Genomics">
        <title>Comparative genomics of the wheat fungal pathogen Pyrenophora tritici-repentis reveals chromosomal variations and genome plasticity.</title>
        <authorList>
            <person name="Moolhuijzen P."/>
            <person name="See P.T."/>
            <person name="Hane J.K."/>
            <person name="Shi G."/>
            <person name="Liu Z."/>
            <person name="Oliver R.P."/>
            <person name="Moffat C.S."/>
        </authorList>
    </citation>
    <scope>NUCLEOTIDE SEQUENCE [LARGE SCALE GENOMIC DNA]</scope>
    <source>
        <strain evidence="3">M4</strain>
    </source>
</reference>
<dbReference type="EMBL" id="NRDI02000003">
    <property type="protein sequence ID" value="KAI1517577.1"/>
    <property type="molecule type" value="Genomic_DNA"/>
</dbReference>
<reference evidence="4" key="3">
    <citation type="journal article" date="2022" name="bioRxiv">
        <title>A global pangenome for the wheat fungal pathogen Pyrenophora tritici-repentis and prediction of effector protein structural homology.</title>
        <authorList>
            <person name="Moolhuijzen P."/>
            <person name="See P.T."/>
            <person name="Shi G."/>
            <person name="Powell H.R."/>
            <person name="Cockram J."/>
            <person name="Jorgensen L.N."/>
            <person name="Benslimane H."/>
            <person name="Strelkov S.E."/>
            <person name="Turner J."/>
            <person name="Liu Z."/>
            <person name="Moffat C.S."/>
        </authorList>
    </citation>
    <scope>NUCLEOTIDE SEQUENCE</scope>
    <source>
        <strain evidence="4">86-124</strain>
    </source>
</reference>
<gene>
    <name evidence="4" type="ORF">Ptr86124_002878</name>
    <name evidence="3" type="ORF">PtrM4_029910</name>
</gene>
<keyword evidence="2" id="KW-0732">Signal</keyword>
<dbReference type="GO" id="GO:0009277">
    <property type="term" value="C:fungal-type cell wall"/>
    <property type="evidence" value="ECO:0007669"/>
    <property type="project" value="TreeGrafter"/>
</dbReference>
<comment type="caution">
    <text evidence="4">The sequence shown here is derived from an EMBL/GenBank/DDBJ whole genome shotgun (WGS) entry which is preliminary data.</text>
</comment>
<dbReference type="AlphaFoldDB" id="A0A2W1G3T2"/>
<feature type="region of interest" description="Disordered" evidence="1">
    <location>
        <begin position="163"/>
        <end position="196"/>
    </location>
</feature>
<sequence>MRSFAVIAGLAAVAVAAPQYENAYPAAPASSAAPSSSAPAVHSSAPGYGASSAAPSSSAPAHVASSSAPAYATTTEVISATTYECPEPTTITYGPSTYIITSSTVLSIPHYTATYVHSASPTPVAPVPSASKPAYTPAVPAASVTKPAYTPAVPEASATKPAYSAAPPAPHYPSSNGTVPNAPVGTATGSVPSATKPVTPPQFTGAAGKATVGFFAVAGAVAAFL</sequence>
<evidence type="ECO:0000256" key="2">
    <source>
        <dbReference type="SAM" id="SignalP"/>
    </source>
</evidence>
<dbReference type="Proteomes" id="UP000249757">
    <property type="component" value="Unassembled WGS sequence"/>
</dbReference>
<organism evidence="4 5">
    <name type="scientific">Pyrenophora tritici-repentis</name>
    <dbReference type="NCBI Taxonomy" id="45151"/>
    <lineage>
        <taxon>Eukaryota</taxon>
        <taxon>Fungi</taxon>
        <taxon>Dikarya</taxon>
        <taxon>Ascomycota</taxon>
        <taxon>Pezizomycotina</taxon>
        <taxon>Dothideomycetes</taxon>
        <taxon>Pleosporomycetidae</taxon>
        <taxon>Pleosporales</taxon>
        <taxon>Pleosporineae</taxon>
        <taxon>Pleosporaceae</taxon>
        <taxon>Pyrenophora</taxon>
    </lineage>
</organism>
<dbReference type="InterPro" id="IPR038843">
    <property type="entry name" value="Sed1/Spi1"/>
</dbReference>
<dbReference type="PANTHER" id="PTHR35523:SF1">
    <property type="entry name" value="CELL WALL PROTEIN SED1"/>
    <property type="match status" value="1"/>
</dbReference>
<dbReference type="PANTHER" id="PTHR35523">
    <property type="entry name" value="CELL WALL PROTEIN SED1"/>
    <property type="match status" value="1"/>
</dbReference>
<evidence type="ECO:0000313" key="4">
    <source>
        <dbReference type="EMBL" id="KAI1517577.1"/>
    </source>
</evidence>